<evidence type="ECO:0000256" key="1">
    <source>
        <dbReference type="SAM" id="Phobius"/>
    </source>
</evidence>
<evidence type="ECO:0000259" key="2">
    <source>
        <dbReference type="PROSITE" id="PS50887"/>
    </source>
</evidence>
<keyword evidence="1" id="KW-0472">Membrane</keyword>
<dbReference type="GO" id="GO:0052621">
    <property type="term" value="F:diguanylate cyclase activity"/>
    <property type="evidence" value="ECO:0007669"/>
    <property type="project" value="TreeGrafter"/>
</dbReference>
<proteinExistence type="predicted"/>
<keyword evidence="1" id="KW-0812">Transmembrane</keyword>
<feature type="domain" description="GGDEF" evidence="2">
    <location>
        <begin position="402"/>
        <end position="533"/>
    </location>
</feature>
<evidence type="ECO:0000313" key="4">
    <source>
        <dbReference type="Proteomes" id="UP000515856"/>
    </source>
</evidence>
<dbReference type="PANTHER" id="PTHR45138">
    <property type="entry name" value="REGULATORY COMPONENTS OF SENSORY TRANSDUCTION SYSTEM"/>
    <property type="match status" value="1"/>
</dbReference>
<dbReference type="Pfam" id="PF00990">
    <property type="entry name" value="GGDEF"/>
    <property type="match status" value="1"/>
</dbReference>
<protein>
    <submittedName>
        <fullName evidence="3">GGDEF domain-containing protein</fullName>
    </submittedName>
</protein>
<accession>A0A7G9GNA1</accession>
<keyword evidence="1" id="KW-1133">Transmembrane helix</keyword>
<feature type="transmembrane region" description="Helical" evidence="1">
    <location>
        <begin position="318"/>
        <end position="336"/>
    </location>
</feature>
<dbReference type="InterPro" id="IPR000160">
    <property type="entry name" value="GGDEF_dom"/>
</dbReference>
<reference evidence="3 4" key="1">
    <citation type="submission" date="2020-08" db="EMBL/GenBank/DDBJ databases">
        <authorList>
            <person name="Liu C."/>
            <person name="Sun Q."/>
        </authorList>
    </citation>
    <scope>NUCLEOTIDE SEQUENCE [LARGE SCALE GENOMIC DNA]</scope>
    <source>
        <strain evidence="3 4">NSJ-61</strain>
    </source>
</reference>
<evidence type="ECO:0000313" key="3">
    <source>
        <dbReference type="EMBL" id="QNM12283.1"/>
    </source>
</evidence>
<dbReference type="Gene3D" id="3.30.450.20">
    <property type="entry name" value="PAS domain"/>
    <property type="match status" value="2"/>
</dbReference>
<organism evidence="3 4">
    <name type="scientific">[Eubacterium] hominis</name>
    <dbReference type="NCBI Taxonomy" id="2764325"/>
    <lineage>
        <taxon>Bacteria</taxon>
        <taxon>Bacillati</taxon>
        <taxon>Bacillota</taxon>
        <taxon>Erysipelotrichia</taxon>
        <taxon>Erysipelotrichales</taxon>
        <taxon>Erysipelotrichaceae</taxon>
        <taxon>Amedibacillus</taxon>
    </lineage>
</organism>
<dbReference type="EMBL" id="CP060636">
    <property type="protein sequence ID" value="QNM12283.1"/>
    <property type="molecule type" value="Genomic_DNA"/>
</dbReference>
<dbReference type="CDD" id="cd01949">
    <property type="entry name" value="GGDEF"/>
    <property type="match status" value="1"/>
</dbReference>
<dbReference type="SUPFAM" id="SSF55073">
    <property type="entry name" value="Nucleotide cyclase"/>
    <property type="match status" value="1"/>
</dbReference>
<dbReference type="InterPro" id="IPR050469">
    <property type="entry name" value="Diguanylate_Cyclase"/>
</dbReference>
<dbReference type="Proteomes" id="UP000515856">
    <property type="component" value="Chromosome"/>
</dbReference>
<dbReference type="PANTHER" id="PTHR45138:SF9">
    <property type="entry name" value="DIGUANYLATE CYCLASE DGCM-RELATED"/>
    <property type="match status" value="1"/>
</dbReference>
<dbReference type="NCBIfam" id="TIGR00254">
    <property type="entry name" value="GGDEF"/>
    <property type="match status" value="1"/>
</dbReference>
<dbReference type="InterPro" id="IPR043128">
    <property type="entry name" value="Rev_trsase/Diguanyl_cyclase"/>
</dbReference>
<dbReference type="SUPFAM" id="SSF103190">
    <property type="entry name" value="Sensory domain-like"/>
    <property type="match status" value="1"/>
</dbReference>
<keyword evidence="4" id="KW-1185">Reference proteome</keyword>
<dbReference type="RefSeq" id="WP_117453759.1">
    <property type="nucleotide sequence ID" value="NZ_CP060636.1"/>
</dbReference>
<sequence>MKKKIKKSWQFISIFLLCNLFAIWIISSKESSYINESMTTHVSHSNSKLEDVMDNYSHSFQLFAYMMTNEIKNHPDPDDIWNYLKSIDHPMLEIEGDTFDGLYMYYKGRYLYSWDTPYSQYESTGYIATQRPWYKAAKAGNGEIVFTPPYMSYANHYILSTISQLQPDGETVFAYDIKMGDIQELVSNLQDFPKEQMMIFDKNGTIIGSSNELYLGGNLYQNLDENKEVLTQAQNALADGQGLNGTEIEKLQEQVDSAQAFYDFQNSFGTSFQTLLNHNKTSQIVKLDGKRYYGYIMQGNEYSFMVLVPFMSMLQDSMQVWLIPLLIVEILLIYILSHISKEMKNRELHAAYIELGQTQRRLEIALNAAQKAAAIDELTGMMNLKSFRKAIAEQLNTMDENEAGILIMIDGDNFKSINDNYGHMIGDEVIKLSAQMIVGRIRTVDLASRLHGDEFAIYVNNTDDYDVAKKIMIDINTSMEKEAKKRNMPSITLSAGAVIAKRNDDYLKLAKIADDALYEAKKTHNGSFHAAVE</sequence>
<gene>
    <name evidence="3" type="ORF">H9Q80_18920</name>
</gene>
<dbReference type="AlphaFoldDB" id="A0A7G9GNA1"/>
<dbReference type="PROSITE" id="PS50887">
    <property type="entry name" value="GGDEF"/>
    <property type="match status" value="1"/>
</dbReference>
<name>A0A7G9GNA1_9FIRM</name>
<dbReference type="KEGG" id="ehn:H9Q80_18920"/>
<dbReference type="Gene3D" id="3.30.70.270">
    <property type="match status" value="1"/>
</dbReference>
<dbReference type="InterPro" id="IPR029787">
    <property type="entry name" value="Nucleotide_cyclase"/>
</dbReference>
<dbReference type="InterPro" id="IPR029151">
    <property type="entry name" value="Sensor-like_sf"/>
</dbReference>
<dbReference type="SMART" id="SM00267">
    <property type="entry name" value="GGDEF"/>
    <property type="match status" value="1"/>
</dbReference>